<dbReference type="PANTHER" id="PTHR31096">
    <property type="entry name" value="ACT DOMAIN-CONTAINING PROTEIN ACR4-RELATED"/>
    <property type="match status" value="1"/>
</dbReference>
<keyword evidence="1" id="KW-0677">Repeat</keyword>
<keyword evidence="5" id="KW-1185">Reference proteome</keyword>
<gene>
    <name evidence="4" type="ORF">HaLaN_27788</name>
</gene>
<dbReference type="EMBL" id="BLLF01004217">
    <property type="protein sequence ID" value="GFH29168.1"/>
    <property type="molecule type" value="Genomic_DNA"/>
</dbReference>
<dbReference type="InterPro" id="IPR002912">
    <property type="entry name" value="ACT_dom"/>
</dbReference>
<dbReference type="PROSITE" id="PS51671">
    <property type="entry name" value="ACT"/>
    <property type="match status" value="1"/>
</dbReference>
<evidence type="ECO:0000256" key="1">
    <source>
        <dbReference type="ARBA" id="ARBA00022737"/>
    </source>
</evidence>
<dbReference type="Proteomes" id="UP000485058">
    <property type="component" value="Unassembled WGS sequence"/>
</dbReference>
<accession>A0A6A0A9B3</accession>
<evidence type="ECO:0000313" key="4">
    <source>
        <dbReference type="EMBL" id="GFH29168.1"/>
    </source>
</evidence>
<name>A0A6A0A9B3_HAELA</name>
<proteinExistence type="predicted"/>
<comment type="caution">
    <text evidence="4">The sequence shown here is derived from an EMBL/GenBank/DDBJ whole genome shotgun (WGS) entry which is preliminary data.</text>
</comment>
<reference evidence="4 5" key="1">
    <citation type="submission" date="2020-02" db="EMBL/GenBank/DDBJ databases">
        <title>Draft genome sequence of Haematococcus lacustris strain NIES-144.</title>
        <authorList>
            <person name="Morimoto D."/>
            <person name="Nakagawa S."/>
            <person name="Yoshida T."/>
            <person name="Sawayama S."/>
        </authorList>
    </citation>
    <scope>NUCLEOTIDE SEQUENCE [LARGE SCALE GENOMIC DNA]</scope>
    <source>
        <strain evidence="4 5">NIES-144</strain>
    </source>
</reference>
<dbReference type="SUPFAM" id="SSF55021">
    <property type="entry name" value="ACT-like"/>
    <property type="match status" value="1"/>
</dbReference>
<feature type="region of interest" description="Disordered" evidence="2">
    <location>
        <begin position="112"/>
        <end position="160"/>
    </location>
</feature>
<feature type="domain" description="ACT" evidence="3">
    <location>
        <begin position="69"/>
        <end position="148"/>
    </location>
</feature>
<dbReference type="InterPro" id="IPR045865">
    <property type="entry name" value="ACT-like_dom_sf"/>
</dbReference>
<organism evidence="4 5">
    <name type="scientific">Haematococcus lacustris</name>
    <name type="common">Green alga</name>
    <name type="synonym">Haematococcus pluvialis</name>
    <dbReference type="NCBI Taxonomy" id="44745"/>
    <lineage>
        <taxon>Eukaryota</taxon>
        <taxon>Viridiplantae</taxon>
        <taxon>Chlorophyta</taxon>
        <taxon>core chlorophytes</taxon>
        <taxon>Chlorophyceae</taxon>
        <taxon>CS clade</taxon>
        <taxon>Chlamydomonadales</taxon>
        <taxon>Haematococcaceae</taxon>
        <taxon>Haematococcus</taxon>
    </lineage>
</organism>
<feature type="non-terminal residue" evidence="4">
    <location>
        <position position="160"/>
    </location>
</feature>
<sequence length="160" mass="17562">MNALLLRHLAMPRASSLQSFKEYRAAEAQNPQQNSVTSDGLLLEYETLELRLHPPNVVIDNETYDDATLITIDSANRPGTLIEVVQCLTELNLSIRRARISSDGGWFVDVPGVRDAPGQGHPPPQAGPDQEGAQQHGRLTRWPLRRSQCRGAKVPPGPPA</sequence>
<evidence type="ECO:0000256" key="2">
    <source>
        <dbReference type="SAM" id="MobiDB-lite"/>
    </source>
</evidence>
<evidence type="ECO:0000313" key="5">
    <source>
        <dbReference type="Proteomes" id="UP000485058"/>
    </source>
</evidence>
<evidence type="ECO:0000259" key="3">
    <source>
        <dbReference type="PROSITE" id="PS51671"/>
    </source>
</evidence>
<protein>
    <submittedName>
        <fullName evidence="4">ACT domain-containing protein</fullName>
    </submittedName>
</protein>
<dbReference type="InterPro" id="IPR040217">
    <property type="entry name" value="ACR1-12"/>
</dbReference>
<dbReference type="AlphaFoldDB" id="A0A6A0A9B3"/>
<feature type="non-terminal residue" evidence="4">
    <location>
        <position position="1"/>
    </location>
</feature>
<dbReference type="PANTHER" id="PTHR31096:SF22">
    <property type="entry name" value="ACT DOMAIN-CONTAINING PROTEIN ACR4"/>
    <property type="match status" value="1"/>
</dbReference>